<dbReference type="InterPro" id="IPR058570">
    <property type="entry name" value="HROB_OB"/>
</dbReference>
<dbReference type="Proteomes" id="UP000440578">
    <property type="component" value="Unassembled WGS sequence"/>
</dbReference>
<evidence type="ECO:0000313" key="4">
    <source>
        <dbReference type="Proteomes" id="UP000440578"/>
    </source>
</evidence>
<evidence type="ECO:0000313" key="3">
    <source>
        <dbReference type="EMBL" id="KAF0301196.1"/>
    </source>
</evidence>
<dbReference type="PANTHER" id="PTHR14523:SF1">
    <property type="entry name" value="HOMOLOGOUS RECOMBINATION OB-FOLD PROTEIN"/>
    <property type="match status" value="1"/>
</dbReference>
<gene>
    <name evidence="3" type="primary">CQ053</name>
    <name evidence="3" type="ORF">FJT64_026449</name>
</gene>
<evidence type="ECO:0000256" key="1">
    <source>
        <dbReference type="SAM" id="MobiDB-lite"/>
    </source>
</evidence>
<organism evidence="3 4">
    <name type="scientific">Amphibalanus amphitrite</name>
    <name type="common">Striped barnacle</name>
    <name type="synonym">Balanus amphitrite</name>
    <dbReference type="NCBI Taxonomy" id="1232801"/>
    <lineage>
        <taxon>Eukaryota</taxon>
        <taxon>Metazoa</taxon>
        <taxon>Ecdysozoa</taxon>
        <taxon>Arthropoda</taxon>
        <taxon>Crustacea</taxon>
        <taxon>Multicrustacea</taxon>
        <taxon>Cirripedia</taxon>
        <taxon>Thoracica</taxon>
        <taxon>Thoracicalcarea</taxon>
        <taxon>Balanomorpha</taxon>
        <taxon>Balanoidea</taxon>
        <taxon>Balanidae</taxon>
        <taxon>Amphibalaninae</taxon>
        <taxon>Amphibalanus</taxon>
    </lineage>
</organism>
<comment type="caution">
    <text evidence="3">The sequence shown here is derived from an EMBL/GenBank/DDBJ whole genome shotgun (WGS) entry which is preliminary data.</text>
</comment>
<dbReference type="InterPro" id="IPR028045">
    <property type="entry name" value="HROB"/>
</dbReference>
<keyword evidence="4" id="KW-1185">Reference proteome</keyword>
<feature type="compositionally biased region" description="Basic and acidic residues" evidence="1">
    <location>
        <begin position="1"/>
        <end position="10"/>
    </location>
</feature>
<dbReference type="GO" id="GO:0000725">
    <property type="term" value="P:recombinational repair"/>
    <property type="evidence" value="ECO:0007669"/>
    <property type="project" value="InterPro"/>
</dbReference>
<dbReference type="OrthoDB" id="21443at2759"/>
<sequence>MTLPDRESHDMPAGSRRSSDVPRSGGRRSTGSAVKRRFPGPAGILPITGSLLTLAHEVSLQDDDSIAAGEDDDPSLHDPVSESQLSQPEDTAAWEAGPWRRLLAELRLSPADADGLPRRINLGAVRRAAAANQLRKVPLLAAVLHSLEPTSDLSYQATFRDPTGQMEGTVAKDAFEHGGAALRPGCALLLRDVVVWRESARRLYLSVTRRSLVYLAPETPAGAELRARRTAAAKHKPDTISAAEIDAMFNDDDDVLFGQL</sequence>
<evidence type="ECO:0000259" key="2">
    <source>
        <dbReference type="Pfam" id="PF15072"/>
    </source>
</evidence>
<proteinExistence type="predicted"/>
<protein>
    <recommendedName>
        <fullName evidence="2">Homologous recombination OB-fold protein OB-fold domain-containing protein</fullName>
    </recommendedName>
</protein>
<feature type="region of interest" description="Disordered" evidence="1">
    <location>
        <begin position="65"/>
        <end position="92"/>
    </location>
</feature>
<dbReference type="PANTHER" id="PTHR14523">
    <property type="entry name" value="UNCHARACTERIZED PROTEIN C17ORF53 HOMOLOG"/>
    <property type="match status" value="1"/>
</dbReference>
<dbReference type="AlphaFoldDB" id="A0A6A4W1R7"/>
<feature type="region of interest" description="Disordered" evidence="1">
    <location>
        <begin position="1"/>
        <end position="40"/>
    </location>
</feature>
<dbReference type="Pfam" id="PF15072">
    <property type="entry name" value="HROB"/>
    <property type="match status" value="1"/>
</dbReference>
<dbReference type="EMBL" id="VIIS01001183">
    <property type="protein sequence ID" value="KAF0301196.1"/>
    <property type="molecule type" value="Genomic_DNA"/>
</dbReference>
<feature type="domain" description="Homologous recombination OB-fold protein OB-fold" evidence="2">
    <location>
        <begin position="135"/>
        <end position="215"/>
    </location>
</feature>
<reference evidence="3 4" key="1">
    <citation type="submission" date="2019-07" db="EMBL/GenBank/DDBJ databases">
        <title>Draft genome assembly of a fouling barnacle, Amphibalanus amphitrite (Darwin, 1854): The first reference genome for Thecostraca.</title>
        <authorList>
            <person name="Kim W."/>
        </authorList>
    </citation>
    <scope>NUCLEOTIDE SEQUENCE [LARGE SCALE GENOMIC DNA]</scope>
    <source>
        <strain evidence="3">SNU_AA5</strain>
        <tissue evidence="3">Soma without cirri and trophi</tissue>
    </source>
</reference>
<accession>A0A6A4W1R7</accession>
<name>A0A6A4W1R7_AMPAM</name>